<dbReference type="Proteomes" id="UP000038045">
    <property type="component" value="Unplaced"/>
</dbReference>
<accession>A0A0N4ZEZ5</accession>
<name>A0A0N4ZEZ5_PARTI</name>
<keyword evidence="1" id="KW-1185">Reference proteome</keyword>
<evidence type="ECO:0000313" key="1">
    <source>
        <dbReference type="Proteomes" id="UP000038045"/>
    </source>
</evidence>
<reference evidence="2" key="1">
    <citation type="submission" date="2017-02" db="UniProtKB">
        <authorList>
            <consortium name="WormBaseParasite"/>
        </authorList>
    </citation>
    <scope>IDENTIFICATION</scope>
</reference>
<proteinExistence type="predicted"/>
<sequence>MSLFILIQADFKDSGVIYDIFPITEPKEDILLYDERFYGPNIDGNAEKDLLREWVKRYHHYTFVKRGGGRGFNNSDDNDKRTDLVNEGNKSSLITNTENHQLSLNKKNKFNHIKIKKGGSRQFDRYQKRIPRFYKTSTSANIRRRLLFSFN</sequence>
<organism evidence="1 2">
    <name type="scientific">Parastrongyloides trichosuri</name>
    <name type="common">Possum-specific nematode worm</name>
    <dbReference type="NCBI Taxonomy" id="131310"/>
    <lineage>
        <taxon>Eukaryota</taxon>
        <taxon>Metazoa</taxon>
        <taxon>Ecdysozoa</taxon>
        <taxon>Nematoda</taxon>
        <taxon>Chromadorea</taxon>
        <taxon>Rhabditida</taxon>
        <taxon>Tylenchina</taxon>
        <taxon>Panagrolaimomorpha</taxon>
        <taxon>Strongyloidoidea</taxon>
        <taxon>Strongyloididae</taxon>
        <taxon>Parastrongyloides</taxon>
    </lineage>
</organism>
<evidence type="ECO:0000313" key="2">
    <source>
        <dbReference type="WBParaSite" id="PTRK_0000632800.1"/>
    </source>
</evidence>
<dbReference type="WBParaSite" id="PTRK_0000632800.1">
    <property type="protein sequence ID" value="PTRK_0000632800.1"/>
    <property type="gene ID" value="PTRK_0000632800"/>
</dbReference>
<dbReference type="AlphaFoldDB" id="A0A0N4ZEZ5"/>
<protein>
    <submittedName>
        <fullName evidence="2">Uncharacterized protein</fullName>
    </submittedName>
</protein>